<name>A0A6J4S0K9_9ACTN</name>
<dbReference type="EMBL" id="CADCVO010000233">
    <property type="protein sequence ID" value="CAA9486764.1"/>
    <property type="molecule type" value="Genomic_DNA"/>
</dbReference>
<keyword evidence="1" id="KW-0472">Membrane</keyword>
<evidence type="ECO:0000313" key="3">
    <source>
        <dbReference type="EMBL" id="CAA9486764.1"/>
    </source>
</evidence>
<dbReference type="AlphaFoldDB" id="A0A6J4S0K9"/>
<feature type="signal peptide" evidence="2">
    <location>
        <begin position="1"/>
        <end position="23"/>
    </location>
</feature>
<sequence length="97" mass="9021">MKHFSALALVIGLLALLPAAASAQDASEGYGAVAGVSTGAGSGSGGDSDVAGNVAVSDNAAAGAGDLPFTGLDLGLVAGAGGLLLIGGLAMRRLNAQ</sequence>
<feature type="transmembrane region" description="Helical" evidence="1">
    <location>
        <begin position="74"/>
        <end position="91"/>
    </location>
</feature>
<gene>
    <name evidence="3" type="ORF">AVDCRST_MAG13-1498</name>
</gene>
<proteinExistence type="predicted"/>
<accession>A0A6J4S0K9</accession>
<evidence type="ECO:0000256" key="1">
    <source>
        <dbReference type="SAM" id="Phobius"/>
    </source>
</evidence>
<keyword evidence="2" id="KW-0732">Signal</keyword>
<keyword evidence="1" id="KW-0812">Transmembrane</keyword>
<keyword evidence="1" id="KW-1133">Transmembrane helix</keyword>
<protein>
    <recommendedName>
        <fullName evidence="4">Gram-positive cocci surface proteins LPxTG domain-containing protein</fullName>
    </recommendedName>
</protein>
<evidence type="ECO:0008006" key="4">
    <source>
        <dbReference type="Google" id="ProtNLM"/>
    </source>
</evidence>
<organism evidence="3">
    <name type="scientific">uncultured Solirubrobacteraceae bacterium</name>
    <dbReference type="NCBI Taxonomy" id="1162706"/>
    <lineage>
        <taxon>Bacteria</taxon>
        <taxon>Bacillati</taxon>
        <taxon>Actinomycetota</taxon>
        <taxon>Thermoleophilia</taxon>
        <taxon>Solirubrobacterales</taxon>
        <taxon>Solirubrobacteraceae</taxon>
        <taxon>environmental samples</taxon>
    </lineage>
</organism>
<feature type="chain" id="PRO_5026908355" description="Gram-positive cocci surface proteins LPxTG domain-containing protein" evidence="2">
    <location>
        <begin position="24"/>
        <end position="97"/>
    </location>
</feature>
<reference evidence="3" key="1">
    <citation type="submission" date="2020-02" db="EMBL/GenBank/DDBJ databases">
        <authorList>
            <person name="Meier V. D."/>
        </authorList>
    </citation>
    <scope>NUCLEOTIDE SEQUENCE</scope>
    <source>
        <strain evidence="3">AVDCRST_MAG13</strain>
    </source>
</reference>
<evidence type="ECO:0000256" key="2">
    <source>
        <dbReference type="SAM" id="SignalP"/>
    </source>
</evidence>